<sequence>EHRGPDRPTSAGLGLRPGPRARRPLLPGQRAHVPRLDQDRARPAGGRGGPRRRGDGPLGEGGDAAHRAPRRAGSGVRGPRLGALGAGRARAAARRAAAGPARGRRAHRWARPRGRGAAGDPV</sequence>
<feature type="compositionally biased region" description="Basic residues" evidence="1">
    <location>
        <begin position="102"/>
        <end position="114"/>
    </location>
</feature>
<feature type="compositionally biased region" description="Low complexity" evidence="1">
    <location>
        <begin position="77"/>
        <end position="101"/>
    </location>
</feature>
<name>A0A6J4KTG2_9ACTN</name>
<evidence type="ECO:0000256" key="1">
    <source>
        <dbReference type="SAM" id="MobiDB-lite"/>
    </source>
</evidence>
<protein>
    <submittedName>
        <fullName evidence="2">Uncharacterized protein</fullName>
    </submittedName>
</protein>
<dbReference type="AlphaFoldDB" id="A0A6J4KTG2"/>
<gene>
    <name evidence="2" type="ORF">AVDCRST_MAG36-59</name>
</gene>
<feature type="region of interest" description="Disordered" evidence="1">
    <location>
        <begin position="1"/>
        <end position="122"/>
    </location>
</feature>
<accession>A0A6J4KTG2</accession>
<feature type="non-terminal residue" evidence="2">
    <location>
        <position position="122"/>
    </location>
</feature>
<reference evidence="2" key="1">
    <citation type="submission" date="2020-02" db="EMBL/GenBank/DDBJ databases">
        <authorList>
            <person name="Meier V. D."/>
        </authorList>
    </citation>
    <scope>NUCLEOTIDE SEQUENCE</scope>
    <source>
        <strain evidence="2">AVDCRST_MAG36</strain>
    </source>
</reference>
<evidence type="ECO:0000313" key="2">
    <source>
        <dbReference type="EMBL" id="CAA9314934.1"/>
    </source>
</evidence>
<feature type="non-terminal residue" evidence="2">
    <location>
        <position position="1"/>
    </location>
</feature>
<feature type="compositionally biased region" description="Low complexity" evidence="1">
    <location>
        <begin position="11"/>
        <end position="28"/>
    </location>
</feature>
<dbReference type="EMBL" id="CADCUH010000005">
    <property type="protein sequence ID" value="CAA9314934.1"/>
    <property type="molecule type" value="Genomic_DNA"/>
</dbReference>
<proteinExistence type="predicted"/>
<organism evidence="2">
    <name type="scientific">uncultured Nocardioidaceae bacterium</name>
    <dbReference type="NCBI Taxonomy" id="253824"/>
    <lineage>
        <taxon>Bacteria</taxon>
        <taxon>Bacillati</taxon>
        <taxon>Actinomycetota</taxon>
        <taxon>Actinomycetes</taxon>
        <taxon>Propionibacteriales</taxon>
        <taxon>Nocardioidaceae</taxon>
        <taxon>environmental samples</taxon>
    </lineage>
</organism>